<proteinExistence type="predicted"/>
<dbReference type="Proteomes" id="UP001367508">
    <property type="component" value="Unassembled WGS sequence"/>
</dbReference>
<keyword evidence="2" id="KW-1185">Reference proteome</keyword>
<accession>A0AAN9KE62</accession>
<sequence>MNKIGHRKLEKPCELGKVGTDTAFGPSLAMLLSSYGRTYEEETKNIYRWETLKYKPKFESRWNPKSLYYFLTAFEPNTLMD</sequence>
<organism evidence="1 2">
    <name type="scientific">Canavalia gladiata</name>
    <name type="common">Sword bean</name>
    <name type="synonym">Dolichos gladiatus</name>
    <dbReference type="NCBI Taxonomy" id="3824"/>
    <lineage>
        <taxon>Eukaryota</taxon>
        <taxon>Viridiplantae</taxon>
        <taxon>Streptophyta</taxon>
        <taxon>Embryophyta</taxon>
        <taxon>Tracheophyta</taxon>
        <taxon>Spermatophyta</taxon>
        <taxon>Magnoliopsida</taxon>
        <taxon>eudicotyledons</taxon>
        <taxon>Gunneridae</taxon>
        <taxon>Pentapetalae</taxon>
        <taxon>rosids</taxon>
        <taxon>fabids</taxon>
        <taxon>Fabales</taxon>
        <taxon>Fabaceae</taxon>
        <taxon>Papilionoideae</taxon>
        <taxon>50 kb inversion clade</taxon>
        <taxon>NPAAA clade</taxon>
        <taxon>indigoferoid/millettioid clade</taxon>
        <taxon>Phaseoleae</taxon>
        <taxon>Canavalia</taxon>
    </lineage>
</organism>
<protein>
    <submittedName>
        <fullName evidence="1">Uncharacterized protein</fullName>
    </submittedName>
</protein>
<gene>
    <name evidence="1" type="ORF">VNO77_33638</name>
</gene>
<reference evidence="1 2" key="1">
    <citation type="submission" date="2024-01" db="EMBL/GenBank/DDBJ databases">
        <title>The genomes of 5 underutilized Papilionoideae crops provide insights into root nodulation and disease resistanc.</title>
        <authorList>
            <person name="Jiang F."/>
        </authorList>
    </citation>
    <scope>NUCLEOTIDE SEQUENCE [LARGE SCALE GENOMIC DNA]</scope>
    <source>
        <strain evidence="1">LVBAO_FW01</strain>
        <tissue evidence="1">Leaves</tissue>
    </source>
</reference>
<dbReference type="AlphaFoldDB" id="A0AAN9KE62"/>
<name>A0AAN9KE62_CANGL</name>
<evidence type="ECO:0000313" key="2">
    <source>
        <dbReference type="Proteomes" id="UP001367508"/>
    </source>
</evidence>
<comment type="caution">
    <text evidence="1">The sequence shown here is derived from an EMBL/GenBank/DDBJ whole genome shotgun (WGS) entry which is preliminary data.</text>
</comment>
<evidence type="ECO:0000313" key="1">
    <source>
        <dbReference type="EMBL" id="KAK7315106.1"/>
    </source>
</evidence>
<dbReference type="EMBL" id="JAYMYQ010000008">
    <property type="protein sequence ID" value="KAK7315106.1"/>
    <property type="molecule type" value="Genomic_DNA"/>
</dbReference>